<accession>A0A0C1GS29</accession>
<reference evidence="2 3" key="1">
    <citation type="submission" date="2014-12" db="EMBL/GenBank/DDBJ databases">
        <title>Genome sequence of Morococcus cerebrosus.</title>
        <authorList>
            <person name="Shin S.-K."/>
            <person name="Yi H."/>
        </authorList>
    </citation>
    <scope>NUCLEOTIDE SEQUENCE [LARGE SCALE GENOMIC DNA]</scope>
    <source>
        <strain evidence="2 3">CIP 81.93</strain>
    </source>
</reference>
<gene>
    <name evidence="2" type="ORF">MCC93_09300</name>
</gene>
<dbReference type="Proteomes" id="UP000031390">
    <property type="component" value="Unassembled WGS sequence"/>
</dbReference>
<feature type="region of interest" description="Disordered" evidence="1">
    <location>
        <begin position="1"/>
        <end position="22"/>
    </location>
</feature>
<name>A0A0C1GS29_9NEIS</name>
<evidence type="ECO:0000256" key="1">
    <source>
        <dbReference type="SAM" id="MobiDB-lite"/>
    </source>
</evidence>
<evidence type="ECO:0000313" key="3">
    <source>
        <dbReference type="Proteomes" id="UP000031390"/>
    </source>
</evidence>
<dbReference type="EMBL" id="JUFZ01000039">
    <property type="protein sequence ID" value="KIC09115.1"/>
    <property type="molecule type" value="Genomic_DNA"/>
</dbReference>
<sequence length="63" mass="7223">MPQHRKNPFIADKPDHEKTQAGGGMSNFWGAVQTAICGFQTTFCVAKFKARLNLIRIRFNDRR</sequence>
<protein>
    <submittedName>
        <fullName evidence="2">Uncharacterized protein</fullName>
    </submittedName>
</protein>
<proteinExistence type="predicted"/>
<dbReference type="AlphaFoldDB" id="A0A0C1GS29"/>
<comment type="caution">
    <text evidence="2">The sequence shown here is derived from an EMBL/GenBank/DDBJ whole genome shotgun (WGS) entry which is preliminary data.</text>
</comment>
<evidence type="ECO:0000313" key="2">
    <source>
        <dbReference type="EMBL" id="KIC09115.1"/>
    </source>
</evidence>
<organism evidence="2 3">
    <name type="scientific">Morococcus cerebrosus</name>
    <dbReference type="NCBI Taxonomy" id="1056807"/>
    <lineage>
        <taxon>Bacteria</taxon>
        <taxon>Pseudomonadati</taxon>
        <taxon>Pseudomonadota</taxon>
        <taxon>Betaproteobacteria</taxon>
        <taxon>Neisseriales</taxon>
        <taxon>Neisseriaceae</taxon>
        <taxon>Morococcus</taxon>
    </lineage>
</organism>